<keyword evidence="4" id="KW-1185">Reference proteome</keyword>
<comment type="similarity">
    <text evidence="1">Belongs to the ribosome association toxin RatA family.</text>
</comment>
<evidence type="ECO:0000256" key="1">
    <source>
        <dbReference type="ARBA" id="ARBA00008918"/>
    </source>
</evidence>
<dbReference type="InterPro" id="IPR047137">
    <property type="entry name" value="ORF3"/>
</dbReference>
<gene>
    <name evidence="3" type="ORF">RY831_02640</name>
</gene>
<evidence type="ECO:0000313" key="4">
    <source>
        <dbReference type="Proteomes" id="UP001352263"/>
    </source>
</evidence>
<dbReference type="Pfam" id="PF03364">
    <property type="entry name" value="Polyketide_cyc"/>
    <property type="match status" value="1"/>
</dbReference>
<dbReference type="InterPro" id="IPR023393">
    <property type="entry name" value="START-like_dom_sf"/>
</dbReference>
<evidence type="ECO:0000313" key="3">
    <source>
        <dbReference type="EMBL" id="MEC4718034.1"/>
    </source>
</evidence>
<dbReference type="SUPFAM" id="SSF55961">
    <property type="entry name" value="Bet v1-like"/>
    <property type="match status" value="1"/>
</dbReference>
<reference evidence="3 4" key="1">
    <citation type="submission" date="2023-10" db="EMBL/GenBank/DDBJ databases">
        <title>Noviherbaspirillum sp. CPCC 100848 genome assembly.</title>
        <authorList>
            <person name="Li X.Y."/>
            <person name="Fang X.M."/>
        </authorList>
    </citation>
    <scope>NUCLEOTIDE SEQUENCE [LARGE SCALE GENOMIC DNA]</scope>
    <source>
        <strain evidence="3 4">CPCC 100848</strain>
    </source>
</reference>
<dbReference type="RefSeq" id="WP_326504771.1">
    <property type="nucleotide sequence ID" value="NZ_JAWIIV010000001.1"/>
</dbReference>
<protein>
    <submittedName>
        <fullName evidence="3">SRPBCC family protein</fullName>
    </submittedName>
</protein>
<dbReference type="CDD" id="cd07817">
    <property type="entry name" value="SRPBCC_8"/>
    <property type="match status" value="1"/>
</dbReference>
<name>A0ABU6J4A2_9BURK</name>
<feature type="domain" description="Coenzyme Q-binding protein COQ10 START" evidence="2">
    <location>
        <begin position="40"/>
        <end position="137"/>
    </location>
</feature>
<sequence length="181" mass="20336">MVNRLATVAALAVGGYLLSKQLKKTRGSGMSSSTTASIEVNVPVSTAYNQFTQFENFPQFMDSVHEVRQLDDTHLHWRASVAGKEEEWDSEITEQIPDKRIAWRSITGVHNAGVVTFHKINENTTRIMLQMDYEPQSIDEQVGDTLGLVKMQTQGNLKRFKQLLEARGTETGAWRGSVTQH</sequence>
<dbReference type="PANTHER" id="PTHR33824:SF7">
    <property type="entry name" value="POLYKETIDE CYCLASE_DEHYDRASE AND LIPID TRANSPORT SUPERFAMILY PROTEIN"/>
    <property type="match status" value="1"/>
</dbReference>
<evidence type="ECO:0000259" key="2">
    <source>
        <dbReference type="Pfam" id="PF03364"/>
    </source>
</evidence>
<dbReference type="Gene3D" id="3.30.530.20">
    <property type="match status" value="1"/>
</dbReference>
<dbReference type="EMBL" id="JAWIIV010000001">
    <property type="protein sequence ID" value="MEC4718034.1"/>
    <property type="molecule type" value="Genomic_DNA"/>
</dbReference>
<accession>A0ABU6J4A2</accession>
<comment type="caution">
    <text evidence="3">The sequence shown here is derived from an EMBL/GenBank/DDBJ whole genome shotgun (WGS) entry which is preliminary data.</text>
</comment>
<dbReference type="Proteomes" id="UP001352263">
    <property type="component" value="Unassembled WGS sequence"/>
</dbReference>
<organism evidence="3 4">
    <name type="scientific">Noviherbaspirillum album</name>
    <dbReference type="NCBI Taxonomy" id="3080276"/>
    <lineage>
        <taxon>Bacteria</taxon>
        <taxon>Pseudomonadati</taxon>
        <taxon>Pseudomonadota</taxon>
        <taxon>Betaproteobacteria</taxon>
        <taxon>Burkholderiales</taxon>
        <taxon>Oxalobacteraceae</taxon>
        <taxon>Noviherbaspirillum</taxon>
    </lineage>
</organism>
<dbReference type="PANTHER" id="PTHR33824">
    <property type="entry name" value="POLYKETIDE CYCLASE/DEHYDRASE AND LIPID TRANSPORT SUPERFAMILY PROTEIN"/>
    <property type="match status" value="1"/>
</dbReference>
<proteinExistence type="inferred from homology"/>
<dbReference type="InterPro" id="IPR005031">
    <property type="entry name" value="COQ10_START"/>
</dbReference>